<name>A0A8J5XYM0_DIALT</name>
<gene>
    <name evidence="21" type="ORF">KFE25_008731</name>
</gene>
<evidence type="ECO:0000256" key="3">
    <source>
        <dbReference type="ARBA" id="ARBA00010719"/>
    </source>
</evidence>
<dbReference type="InterPro" id="IPR002048">
    <property type="entry name" value="EF_hand_dom"/>
</dbReference>
<evidence type="ECO:0000259" key="20">
    <source>
        <dbReference type="PROSITE" id="PS50222"/>
    </source>
</evidence>
<evidence type="ECO:0000256" key="11">
    <source>
        <dbReference type="ARBA" id="ARBA00022741"/>
    </source>
</evidence>
<dbReference type="InterPro" id="IPR032263">
    <property type="entry name" value="Citrate-bd"/>
</dbReference>
<feature type="compositionally biased region" description="Low complexity" evidence="19">
    <location>
        <begin position="793"/>
        <end position="825"/>
    </location>
</feature>
<evidence type="ECO:0000256" key="16">
    <source>
        <dbReference type="ARBA" id="ARBA00030151"/>
    </source>
</evidence>
<dbReference type="InterPro" id="IPR016142">
    <property type="entry name" value="Citrate_synth-like_lrg_a-sub"/>
</dbReference>
<dbReference type="InterPro" id="IPR018247">
    <property type="entry name" value="EF_Hand_1_Ca_BS"/>
</dbReference>
<proteinExistence type="inferred from homology"/>
<reference evidence="21" key="1">
    <citation type="submission" date="2021-05" db="EMBL/GenBank/DDBJ databases">
        <title>The genome of the haptophyte Pavlova lutheri (Diacronema luteri, Pavlovales) - a model for lipid biosynthesis in eukaryotic algae.</title>
        <authorList>
            <person name="Hulatt C.J."/>
            <person name="Posewitz M.C."/>
        </authorList>
    </citation>
    <scope>NUCLEOTIDE SEQUENCE</scope>
    <source>
        <strain evidence="21">NIVA-4/92</strain>
    </source>
</reference>
<dbReference type="EC" id="2.3.3.8" evidence="5"/>
<evidence type="ECO:0000256" key="5">
    <source>
        <dbReference type="ARBA" id="ARBA00012639"/>
    </source>
</evidence>
<keyword evidence="14" id="KW-0460">Magnesium</keyword>
<comment type="similarity">
    <text evidence="2">In the C-terminal section; belongs to the succinate/malate CoA ligase alpha subunit family.</text>
</comment>
<dbReference type="Proteomes" id="UP000751190">
    <property type="component" value="Unassembled WGS sequence"/>
</dbReference>
<dbReference type="OrthoDB" id="3261737at2759"/>
<dbReference type="InterPro" id="IPR033847">
    <property type="entry name" value="Citrt_syn/SCS-alpha_CS"/>
</dbReference>
<keyword evidence="9" id="KW-0808">Transferase</keyword>
<dbReference type="GO" id="GO:0003878">
    <property type="term" value="F:ATP citrate synthase activity"/>
    <property type="evidence" value="ECO:0007669"/>
    <property type="project" value="UniProtKB-EC"/>
</dbReference>
<dbReference type="PANTHER" id="PTHR23118">
    <property type="entry name" value="ATP-CITRATE SYNTHASE"/>
    <property type="match status" value="1"/>
</dbReference>
<dbReference type="SUPFAM" id="SSF51735">
    <property type="entry name" value="NAD(P)-binding Rossmann-fold domains"/>
    <property type="match status" value="1"/>
</dbReference>
<dbReference type="Pfam" id="PF13202">
    <property type="entry name" value="EF-hand_5"/>
    <property type="match status" value="2"/>
</dbReference>
<keyword evidence="13" id="KW-0067">ATP-binding</keyword>
<evidence type="ECO:0000256" key="13">
    <source>
        <dbReference type="ARBA" id="ARBA00022840"/>
    </source>
</evidence>
<dbReference type="SUPFAM" id="SSF56059">
    <property type="entry name" value="Glutathione synthetase ATP-binding domain-like"/>
    <property type="match status" value="1"/>
</dbReference>
<dbReference type="InterPro" id="IPR036969">
    <property type="entry name" value="Citrate_synthase_sf"/>
</dbReference>
<keyword evidence="12" id="KW-0106">Calcium</keyword>
<dbReference type="InterPro" id="IPR003781">
    <property type="entry name" value="CoA-bd"/>
</dbReference>
<feature type="compositionally biased region" description="Polar residues" evidence="19">
    <location>
        <begin position="24"/>
        <end position="38"/>
    </location>
</feature>
<evidence type="ECO:0000256" key="2">
    <source>
        <dbReference type="ARBA" id="ARBA00005899"/>
    </source>
</evidence>
<feature type="compositionally biased region" description="Acidic residues" evidence="19">
    <location>
        <begin position="1"/>
        <end position="15"/>
    </location>
</feature>
<feature type="compositionally biased region" description="Low complexity" evidence="19">
    <location>
        <begin position="224"/>
        <end position="239"/>
    </location>
</feature>
<dbReference type="InterPro" id="IPR011992">
    <property type="entry name" value="EF-hand-dom_pair"/>
</dbReference>
<evidence type="ECO:0000256" key="1">
    <source>
        <dbReference type="ARBA" id="ARBA00004496"/>
    </source>
</evidence>
<evidence type="ECO:0000256" key="17">
    <source>
        <dbReference type="ARBA" id="ARBA00030982"/>
    </source>
</evidence>
<evidence type="ECO:0000256" key="10">
    <source>
        <dbReference type="ARBA" id="ARBA00022723"/>
    </source>
</evidence>
<dbReference type="Gene3D" id="3.40.50.261">
    <property type="entry name" value="Succinyl-CoA synthetase domains"/>
    <property type="match status" value="2"/>
</dbReference>
<keyword evidence="22" id="KW-1185">Reference proteome</keyword>
<evidence type="ECO:0000256" key="9">
    <source>
        <dbReference type="ARBA" id="ARBA00022679"/>
    </source>
</evidence>
<sequence length="2599" mass="269685">MEEYLDEDLEFDLEPEDKSRSRVTESSSAAMRSASHITGSGPIGSVSGPSLATAPKPATSHITGSSAAAPTTSHVTGSSVPAPKPAMSHITGSSATAPRPTTSHITGSSAAAPTTSHITGSSVPAPKPATSHITGSSAAARAAPAAPHITGSGSSLARPMGAAAPASLANPSGSGVGSGLATSAAPPKPASTHLTGSGCAGGLGAPSSSFAGARPAASGGHITGSAGPAAARSPTGAAPAPSPLRGGAPAAQSGARGHVGGSPAASVGGAAGRQAGGAFASSARGRDEASRTPVEVYGTAGPSSTGLPAKDEGAAVASAMEDADVRRVLANHRKALHEIHAFYAQLKASTTRAAALEPTLSSAEWAKWAADFGLVDHPLPRGALESVHKTTLAAKSEGDRTGLTAAEFERALVRLALRAAAGASDRALRTAPPREQLRALIGSLGLRLDGSAPHRAKMLDNRGESYERKLSRQKAGRARARARAARSEEDGAAVRIQASVRARAARGQLAAADPQKAAALEARRRRTNELAARANERRTAAATTIQRVGRGRLARQPPRELEVFVHRLVPEEALAADARVRTLVVGVQHCLRKGPASEVLSAPFARQGAAGVRVPLQHVLPVPSGSVEAAALLAALTSREHYDPELRLTVYDASGIGAPAAGAPHAYRKLGHISLRLDELARAGDATARPLAVRVRGGRPLCTLEVTLRAADALRPAVELRAAFEKVDIDKSGAISPSELTRAAALIGVRVDGSTAALFARADEDGSGMLDFFEFAQLVLSVKEMHAARARTRAAQLGTTGRTAGAARHGAAQYRSVGARPLSAGRGRGRARGVDGGGGGSGAERAHGGAGASGSAAHAGAHGGRTNAASSEWRGPRAYGTLVERSLHILPTAALAPVAGAEAGSGGATLQVLSNQCLEIEHVLNARARVLMSAYRLADGARLAEGAVVFDGDAHFATRLGAAVEGGAAWRFPGDAVYTFRAVPLAPIAGAYEHSSAHDTVDLVFRVVSAFTAADQIHEHPLLHALDGAPSVARGATWAASGAGDGAAVPNARARGAFDGAAGGAQPQPQPSVRALRAGVQEALGRGAQPAVSRSLDSAAALRVGDVRYYNDDGTLGAVASGAQLGDGATRPLGGYTLAGAARARSPPAAPRASARGAHSPVRTAVSPLARARSPPIVGLAGGGAGADGAGRSPSARYGALRDAFNRFDRDRSGMLSMRELKPALRSAGLGVTDEVIRNFRVADVDGDGSLSFAEFCALAHTLPPLGAAGVDGARGAPDGADALPSGTALAAAFLQHEDALAPGHVHARSLPAAMRAAGVRADSPSARLLLAQLRASSIDFAAFDKLAQQLIAAAQADETAATAASRAPSAATGGARRPDGAARAAFAAFDRDRNGYISSKELRAALRASGADVSDSQSLALIREADLNSDGRLSVDEFERLAHRLPAAPPLTPVAMPSSYGAHIGAPTPTPAGARGAHAGSGFSARTPYAGNKAIREYNGKKLMSKFLKDEAGQPLFHCQAAQVKSLADLETLPSTEPWLLTAKLVVKPDQLIKRRGKAGLVKIGLDWEGVKAQVRAWMGSSIELEGVRGTLDCFVVEPMADMSSSAEHYVCIYSLRDVDVVMFYHEGGVDVGDVDAKAAKLEVRAGTALDAGAVAAGLLGGLPDAVRPRVATFLAALHRFYVELAFTYLEINPIVMVGDSVLPLDLAAKVDLTAQQDCADKWGTLDMPAPFGRSRLPEEEYVEALDEKTGASLKLTVLNPEGRVWTMVAGGGASVIYADTICDLGFSKELCNYGEYSGAPTKQHTFEYAKTILSLMCREPVETAGYEPKGKVLIVGGGIANFTNVASTFGGIIQALKAFAPQLRAHRVQVYVRRGGPNYQEGLDAMRAAGTQLGIPMFVFGPETHLTAIVPMAFQYLDPAFKAKPTLEPSRRTAAEPTSALRASTSVSSMDAALSAPAVGGGPHVGNVPETAGPHTLFTSATRAVVYGLQVVAVQNMLDFDFCCKRQTPSVAGMIYPFGGDHVQKFYWGTKEVLIPVFKDTASALAANADVDVMVNFASQRSVYSSVMEALRFEQLRCIAIIAEGVPENKTRLINAEAKRKGVAIIGPATVGGIKPGCFRIGNTGGMIDNCIACKLHRPGSVAYVSRSGGMSNELNNIVSMHTNGVYEGVAIGGDRYPGTTFVDHIMRYEANPNVKMMILLGEVGGVEEYVIAEAIKAGTITKPLVAWCIGTCAKSFDYSISFGHAGSAANSMLETSEAKNAALKAAGAVVPESFNDLPEAIKLTYDSLVERGIVVEGPEPEAPRMPMDYKWASELGLVRKPAAFVSTICDDRGEELLYAGMPISKVFEEDIGIGGVLSLLWFKRRLPRYATKFIEMVLMLTADHGPAVAGAHNTIITARAGKDMISSLVSGLLTIGPRFGGAVDGAAEGFSAGVDAGLSPAQLIESKRKNGELLMGIGHRVKSLENPDQRVVILKRYVMDNFPDSTVLKYALEVEKLTTRKKSNLILNVDGTIGCAFVDLLRGSGAFTRDEADEYIKGGVLNGLFVLGRSIGFIGHYLDQKRLKQSLYRHPWDDICYMLPKETVESVCEPTYKPPA</sequence>
<evidence type="ECO:0000256" key="8">
    <source>
        <dbReference type="ARBA" id="ARBA00022553"/>
    </source>
</evidence>
<keyword evidence="6" id="KW-0963">Cytoplasm</keyword>
<comment type="subcellular location">
    <subcellularLocation>
        <location evidence="1">Cytoplasm</location>
    </subcellularLocation>
</comment>
<comment type="function">
    <text evidence="18">Catalyzes the cleavage of citrate into oxaloacetate and acetyl-CoA, the latter serving as common substrate in multiple biochemical reactions in protein, carbohydrate and lipid metabolism.</text>
</comment>
<dbReference type="CDD" id="cd00051">
    <property type="entry name" value="EFh"/>
    <property type="match status" value="3"/>
</dbReference>
<dbReference type="SMART" id="SM00054">
    <property type="entry name" value="EFh"/>
    <property type="match status" value="6"/>
</dbReference>
<dbReference type="FunFam" id="3.40.50.261:FF:000003">
    <property type="entry name" value="ATP-citrate synthase subunit"/>
    <property type="match status" value="1"/>
</dbReference>
<dbReference type="FunFam" id="3.40.50.720:FF:000024">
    <property type="entry name" value="Probable ATP-citrate synthase"/>
    <property type="match status" value="1"/>
</dbReference>
<dbReference type="PROSITE" id="PS00018">
    <property type="entry name" value="EF_HAND_1"/>
    <property type="match status" value="6"/>
</dbReference>
<accession>A0A8J5XYM0</accession>
<dbReference type="Pfam" id="PF24948">
    <property type="entry name" value="Citrate_synth_N"/>
    <property type="match status" value="1"/>
</dbReference>
<dbReference type="Pfam" id="PF02629">
    <property type="entry name" value="CoA_binding"/>
    <property type="match status" value="1"/>
</dbReference>
<dbReference type="SUPFAM" id="SSF48256">
    <property type="entry name" value="Citrate synthase"/>
    <property type="match status" value="1"/>
</dbReference>
<feature type="compositionally biased region" description="Low complexity" evidence="19">
    <location>
        <begin position="138"/>
        <end position="147"/>
    </location>
</feature>
<dbReference type="InterPro" id="IPR056749">
    <property type="entry name" value="Citrate_synth_N"/>
</dbReference>
<dbReference type="CDD" id="cd06100">
    <property type="entry name" value="CCL_ACL-C"/>
    <property type="match status" value="1"/>
</dbReference>
<feature type="domain" description="EF-hand" evidence="20">
    <location>
        <begin position="1414"/>
        <end position="1449"/>
    </location>
</feature>
<dbReference type="Gene3D" id="1.10.230.10">
    <property type="entry name" value="Cytochrome P450-Terp, domain 2"/>
    <property type="match status" value="1"/>
</dbReference>
<dbReference type="Gene3D" id="1.10.238.10">
    <property type="entry name" value="EF-hand"/>
    <property type="match status" value="3"/>
</dbReference>
<comment type="similarity">
    <text evidence="3">In the N-terminal section; belongs to the succinate/malate CoA ligase beta subunit family.</text>
</comment>
<feature type="compositionally biased region" description="Polar residues" evidence="19">
    <location>
        <begin position="60"/>
        <end position="79"/>
    </location>
</feature>
<evidence type="ECO:0000313" key="21">
    <source>
        <dbReference type="EMBL" id="KAG8470310.1"/>
    </source>
</evidence>
<dbReference type="GO" id="GO:0006633">
    <property type="term" value="P:fatty acid biosynthetic process"/>
    <property type="evidence" value="ECO:0007669"/>
    <property type="project" value="TreeGrafter"/>
</dbReference>
<evidence type="ECO:0000313" key="22">
    <source>
        <dbReference type="Proteomes" id="UP000751190"/>
    </source>
</evidence>
<keyword evidence="11" id="KW-0547">Nucleotide-binding</keyword>
<keyword evidence="8" id="KW-0597">Phosphoprotein</keyword>
<evidence type="ECO:0000256" key="14">
    <source>
        <dbReference type="ARBA" id="ARBA00022842"/>
    </source>
</evidence>
<dbReference type="InterPro" id="IPR036291">
    <property type="entry name" value="NAD(P)-bd_dom_sf"/>
</dbReference>
<dbReference type="GO" id="GO:0005524">
    <property type="term" value="F:ATP binding"/>
    <property type="evidence" value="ECO:0007669"/>
    <property type="project" value="UniProtKB-KW"/>
</dbReference>
<feature type="domain" description="EF-hand" evidence="20">
    <location>
        <begin position="1240"/>
        <end position="1266"/>
    </location>
</feature>
<dbReference type="GO" id="GO:0006085">
    <property type="term" value="P:acetyl-CoA biosynthetic process"/>
    <property type="evidence" value="ECO:0007669"/>
    <property type="project" value="TreeGrafter"/>
</dbReference>
<evidence type="ECO:0000256" key="12">
    <source>
        <dbReference type="ARBA" id="ARBA00022837"/>
    </source>
</evidence>
<feature type="region of interest" description="Disordered" evidence="19">
    <location>
        <begin position="793"/>
        <end position="872"/>
    </location>
</feature>
<dbReference type="PROSITE" id="PS50096">
    <property type="entry name" value="IQ"/>
    <property type="match status" value="2"/>
</dbReference>
<dbReference type="EMBL" id="JAGTXO010000001">
    <property type="protein sequence ID" value="KAG8470310.1"/>
    <property type="molecule type" value="Genomic_DNA"/>
</dbReference>
<dbReference type="Pfam" id="PF00285">
    <property type="entry name" value="Citrate_synt"/>
    <property type="match status" value="1"/>
</dbReference>
<dbReference type="InterPro" id="IPR016102">
    <property type="entry name" value="Succinyl-CoA_synth-like"/>
</dbReference>
<dbReference type="SUPFAM" id="SSF52210">
    <property type="entry name" value="Succinyl-CoA synthetase domains"/>
    <property type="match status" value="1"/>
</dbReference>
<dbReference type="InterPro" id="IPR016143">
    <property type="entry name" value="Citrate_synth-like_sm_a-sub"/>
</dbReference>
<keyword evidence="15" id="KW-0443">Lipid metabolism</keyword>
<evidence type="ECO:0000256" key="4">
    <source>
        <dbReference type="ARBA" id="ARBA00011881"/>
    </source>
</evidence>
<dbReference type="PROSITE" id="PS50222">
    <property type="entry name" value="EF_HAND_2"/>
    <property type="match status" value="6"/>
</dbReference>
<feature type="domain" description="EF-hand" evidence="20">
    <location>
        <begin position="1196"/>
        <end position="1231"/>
    </location>
</feature>
<evidence type="ECO:0000256" key="15">
    <source>
        <dbReference type="ARBA" id="ARBA00023098"/>
    </source>
</evidence>
<evidence type="ECO:0000256" key="19">
    <source>
        <dbReference type="SAM" id="MobiDB-lite"/>
    </source>
</evidence>
<comment type="caution">
    <text evidence="21">The sequence shown here is derived from an EMBL/GenBank/DDBJ whole genome shotgun (WGS) entry which is preliminary data.</text>
</comment>
<keyword evidence="7" id="KW-0444">Lipid biosynthesis</keyword>
<dbReference type="PANTHER" id="PTHR23118:SF42">
    <property type="entry name" value="ATP-CITRATE SYNTHASE"/>
    <property type="match status" value="1"/>
</dbReference>
<protein>
    <recommendedName>
        <fullName evidence="5">ATP citrate synthase</fullName>
        <ecNumber evidence="5">2.3.3.8</ecNumber>
    </recommendedName>
    <alternativeName>
        <fullName evidence="16">ATP-citrate (pro-S-)-lyase</fullName>
    </alternativeName>
    <alternativeName>
        <fullName evidence="17">Citrate cleavage enzyme</fullName>
    </alternativeName>
</protein>
<evidence type="ECO:0000256" key="18">
    <source>
        <dbReference type="ARBA" id="ARBA00093367"/>
    </source>
</evidence>
<dbReference type="PROSITE" id="PS01216">
    <property type="entry name" value="SUCCINYL_COA_LIG_1"/>
    <property type="match status" value="1"/>
</dbReference>
<dbReference type="Pfam" id="PF00549">
    <property type="entry name" value="Ligase_CoA"/>
    <property type="match status" value="1"/>
</dbReference>
<organism evidence="21 22">
    <name type="scientific">Diacronema lutheri</name>
    <name type="common">Unicellular marine alga</name>
    <name type="synonym">Monochrysis lutheri</name>
    <dbReference type="NCBI Taxonomy" id="2081491"/>
    <lineage>
        <taxon>Eukaryota</taxon>
        <taxon>Haptista</taxon>
        <taxon>Haptophyta</taxon>
        <taxon>Pavlovophyceae</taxon>
        <taxon>Pavlovales</taxon>
        <taxon>Pavlovaceae</taxon>
        <taxon>Diacronema</taxon>
    </lineage>
</organism>
<feature type="compositionally biased region" description="Polar residues" evidence="19">
    <location>
        <begin position="90"/>
        <end position="122"/>
    </location>
</feature>
<evidence type="ECO:0000256" key="6">
    <source>
        <dbReference type="ARBA" id="ARBA00022490"/>
    </source>
</evidence>
<keyword evidence="10" id="KW-0479">Metal-binding</keyword>
<dbReference type="SUPFAM" id="SSF47473">
    <property type="entry name" value="EF-hand"/>
    <property type="match status" value="2"/>
</dbReference>
<feature type="domain" description="EF-hand" evidence="20">
    <location>
        <begin position="715"/>
        <end position="750"/>
    </location>
</feature>
<dbReference type="InterPro" id="IPR005811">
    <property type="entry name" value="SUCC_ACL_C"/>
</dbReference>
<evidence type="ECO:0000256" key="7">
    <source>
        <dbReference type="ARBA" id="ARBA00022516"/>
    </source>
</evidence>
<dbReference type="Gene3D" id="3.30.470.110">
    <property type="match status" value="1"/>
</dbReference>
<dbReference type="Pfam" id="PF16114">
    <property type="entry name" value="Citrate_bind"/>
    <property type="match status" value="1"/>
</dbReference>
<dbReference type="GO" id="GO:0005509">
    <property type="term" value="F:calcium ion binding"/>
    <property type="evidence" value="ECO:0007669"/>
    <property type="project" value="InterPro"/>
</dbReference>
<dbReference type="InterPro" id="IPR002020">
    <property type="entry name" value="Citrate_synthase"/>
</dbReference>
<feature type="compositionally biased region" description="Gly residues" evidence="19">
    <location>
        <begin position="834"/>
        <end position="852"/>
    </location>
</feature>
<dbReference type="GO" id="GO:0005829">
    <property type="term" value="C:cytosol"/>
    <property type="evidence" value="ECO:0007669"/>
    <property type="project" value="TreeGrafter"/>
</dbReference>
<dbReference type="Gene3D" id="3.40.50.720">
    <property type="entry name" value="NAD(P)-binding Rossmann-like Domain"/>
    <property type="match status" value="1"/>
</dbReference>
<feature type="compositionally biased region" description="Low complexity" evidence="19">
    <location>
        <begin position="853"/>
        <end position="869"/>
    </location>
</feature>
<feature type="region of interest" description="Disordered" evidence="19">
    <location>
        <begin position="1"/>
        <end position="311"/>
    </location>
</feature>
<dbReference type="FunFam" id="3.40.50.261:FF:000004">
    <property type="entry name" value="ATP-citrate synthase subunit"/>
    <property type="match status" value="1"/>
</dbReference>
<feature type="domain" description="EF-hand" evidence="20">
    <location>
        <begin position="757"/>
        <end position="785"/>
    </location>
</feature>
<feature type="domain" description="EF-hand" evidence="20">
    <location>
        <begin position="1378"/>
        <end position="1413"/>
    </location>
</feature>
<comment type="subunit">
    <text evidence="4">Homotetramer.</text>
</comment>
<feature type="compositionally biased region" description="Low complexity" evidence="19">
    <location>
        <begin position="39"/>
        <end position="50"/>
    </location>
</feature>
<dbReference type="Pfam" id="PF13499">
    <property type="entry name" value="EF-hand_7"/>
    <property type="match status" value="2"/>
</dbReference>
<dbReference type="Gene3D" id="1.10.580.10">
    <property type="entry name" value="Citrate Synthase, domain 1"/>
    <property type="match status" value="1"/>
</dbReference>